<name>A0ACC3D779_9PEZI</name>
<protein>
    <submittedName>
        <fullName evidence="1">Uncharacterized protein</fullName>
    </submittedName>
</protein>
<sequence>MRLNALPTEEELKLWPPPLTDEESEKLRRKARKLLVERGMPAALVGVMGVQATGEALGRVFDALQVDRVARGLIFGLVLQAVRGIVT</sequence>
<evidence type="ECO:0000313" key="1">
    <source>
        <dbReference type="EMBL" id="KAK3062968.1"/>
    </source>
</evidence>
<evidence type="ECO:0000313" key="2">
    <source>
        <dbReference type="Proteomes" id="UP001186974"/>
    </source>
</evidence>
<dbReference type="EMBL" id="JAWDJW010007052">
    <property type="protein sequence ID" value="KAK3062968.1"/>
    <property type="molecule type" value="Genomic_DNA"/>
</dbReference>
<comment type="caution">
    <text evidence="1">The sequence shown here is derived from an EMBL/GenBank/DDBJ whole genome shotgun (WGS) entry which is preliminary data.</text>
</comment>
<reference evidence="1" key="1">
    <citation type="submission" date="2024-09" db="EMBL/GenBank/DDBJ databases">
        <title>Black Yeasts Isolated from many extreme environments.</title>
        <authorList>
            <person name="Coleine C."/>
            <person name="Stajich J.E."/>
            <person name="Selbmann L."/>
        </authorList>
    </citation>
    <scope>NUCLEOTIDE SEQUENCE</scope>
    <source>
        <strain evidence="1">CCFEE 5737</strain>
    </source>
</reference>
<gene>
    <name evidence="1" type="ORF">LTS18_003021</name>
</gene>
<dbReference type="Proteomes" id="UP001186974">
    <property type="component" value="Unassembled WGS sequence"/>
</dbReference>
<proteinExistence type="predicted"/>
<accession>A0ACC3D779</accession>
<keyword evidence="2" id="KW-1185">Reference proteome</keyword>
<organism evidence="1 2">
    <name type="scientific">Coniosporium uncinatum</name>
    <dbReference type="NCBI Taxonomy" id="93489"/>
    <lineage>
        <taxon>Eukaryota</taxon>
        <taxon>Fungi</taxon>
        <taxon>Dikarya</taxon>
        <taxon>Ascomycota</taxon>
        <taxon>Pezizomycotina</taxon>
        <taxon>Dothideomycetes</taxon>
        <taxon>Dothideomycetes incertae sedis</taxon>
        <taxon>Coniosporium</taxon>
    </lineage>
</organism>